<organism evidence="5 6">
    <name type="scientific">Ruminiclostridium cellulolyticum (strain ATCC 35319 / DSM 5812 / JCM 6584 / H10)</name>
    <name type="common">Clostridium cellulolyticum</name>
    <dbReference type="NCBI Taxonomy" id="394503"/>
    <lineage>
        <taxon>Bacteria</taxon>
        <taxon>Bacillati</taxon>
        <taxon>Bacillota</taxon>
        <taxon>Clostridia</taxon>
        <taxon>Eubacteriales</taxon>
        <taxon>Oscillospiraceae</taxon>
        <taxon>Ruminiclostridium</taxon>
    </lineage>
</organism>
<name>B8I060_RUMCH</name>
<dbReference type="Pfam" id="PF04026">
    <property type="entry name" value="SpoVG"/>
    <property type="match status" value="1"/>
</dbReference>
<dbReference type="NCBIfam" id="NF009749">
    <property type="entry name" value="PRK13259.1"/>
    <property type="match status" value="1"/>
</dbReference>
<evidence type="ECO:0000256" key="2">
    <source>
        <dbReference type="ARBA" id="ARBA00023210"/>
    </source>
</evidence>
<dbReference type="InterPro" id="IPR036751">
    <property type="entry name" value="SpoVG_sf"/>
</dbReference>
<dbReference type="GO" id="GO:0000917">
    <property type="term" value="P:division septum assembly"/>
    <property type="evidence" value="ECO:0007669"/>
    <property type="project" value="UniProtKB-KW"/>
</dbReference>
<keyword evidence="6" id="KW-1185">Reference proteome</keyword>
<evidence type="ECO:0000256" key="3">
    <source>
        <dbReference type="ARBA" id="ARBA00023306"/>
    </source>
</evidence>
<dbReference type="STRING" id="394503.Ccel_3094"/>
<dbReference type="eggNOG" id="COG2088">
    <property type="taxonomic scope" value="Bacteria"/>
</dbReference>
<evidence type="ECO:0000313" key="5">
    <source>
        <dbReference type="EMBL" id="ACL77386.1"/>
    </source>
</evidence>
<comment type="function">
    <text evidence="4">Could be involved in septation.</text>
</comment>
<keyword evidence="2 4" id="KW-0717">Septation</keyword>
<dbReference type="InterPro" id="IPR007170">
    <property type="entry name" value="SpoVG"/>
</dbReference>
<dbReference type="GO" id="GO:0030435">
    <property type="term" value="P:sporulation resulting in formation of a cellular spore"/>
    <property type="evidence" value="ECO:0007669"/>
    <property type="project" value="InterPro"/>
</dbReference>
<dbReference type="PANTHER" id="PTHR38429:SF1">
    <property type="entry name" value="SEPTATION PROTEIN SPOVG-RELATED"/>
    <property type="match status" value="1"/>
</dbReference>
<protein>
    <recommendedName>
        <fullName evidence="4">Putative septation protein SpoVG</fullName>
    </recommendedName>
</protein>
<evidence type="ECO:0000256" key="1">
    <source>
        <dbReference type="ARBA" id="ARBA00022618"/>
    </source>
</evidence>
<sequence>MEITDIRIRKIETEGKMKAVVSVTFSNEFVVHDIKVIESQSGLFIAMPSRKTPDGEFRDIAHPINAEAREKLQTAILESYKNS</sequence>
<dbReference type="SUPFAM" id="SSF160537">
    <property type="entry name" value="SpoVG-like"/>
    <property type="match status" value="1"/>
</dbReference>
<dbReference type="HOGENOM" id="CLU_103669_2_0_9"/>
<proteinExistence type="inferred from homology"/>
<keyword evidence="3 4" id="KW-0131">Cell cycle</keyword>
<comment type="similarity">
    <text evidence="4">Belongs to the SpoVG family.</text>
</comment>
<dbReference type="KEGG" id="cce:Ccel_3094"/>
<dbReference type="AlphaFoldDB" id="B8I060"/>
<dbReference type="RefSeq" id="WP_015926444.1">
    <property type="nucleotide sequence ID" value="NC_011898.1"/>
</dbReference>
<accession>B8I060</accession>
<dbReference type="OrthoDB" id="9796286at2"/>
<evidence type="ECO:0000313" key="6">
    <source>
        <dbReference type="Proteomes" id="UP000001349"/>
    </source>
</evidence>
<evidence type="ECO:0000256" key="4">
    <source>
        <dbReference type="HAMAP-Rule" id="MF_00819"/>
    </source>
</evidence>
<dbReference type="PANTHER" id="PTHR38429">
    <property type="entry name" value="SEPTATION PROTEIN SPOVG-RELATED"/>
    <property type="match status" value="1"/>
</dbReference>
<dbReference type="EMBL" id="CP001348">
    <property type="protein sequence ID" value="ACL77386.1"/>
    <property type="molecule type" value="Genomic_DNA"/>
</dbReference>
<dbReference type="Gene3D" id="3.30.1120.40">
    <property type="entry name" value="Stage V sporulation protein G"/>
    <property type="match status" value="1"/>
</dbReference>
<dbReference type="HAMAP" id="MF_00819">
    <property type="entry name" value="SpoVG"/>
    <property type="match status" value="1"/>
</dbReference>
<keyword evidence="1 4" id="KW-0132">Cell division</keyword>
<dbReference type="Proteomes" id="UP000001349">
    <property type="component" value="Chromosome"/>
</dbReference>
<reference evidence="5 6" key="1">
    <citation type="submission" date="2009-01" db="EMBL/GenBank/DDBJ databases">
        <title>Complete sequence of Clostridium cellulolyticum H10.</title>
        <authorList>
            <consortium name="US DOE Joint Genome Institute"/>
            <person name="Lucas S."/>
            <person name="Copeland A."/>
            <person name="Lapidus A."/>
            <person name="Glavina del Rio T."/>
            <person name="Dalin E."/>
            <person name="Tice H."/>
            <person name="Bruce D."/>
            <person name="Goodwin L."/>
            <person name="Pitluck S."/>
            <person name="Chertkov O."/>
            <person name="Saunders E."/>
            <person name="Brettin T."/>
            <person name="Detter J.C."/>
            <person name="Han C."/>
            <person name="Larimer F."/>
            <person name="Land M."/>
            <person name="Hauser L."/>
            <person name="Kyrpides N."/>
            <person name="Ivanova N."/>
            <person name="Zhou J."/>
            <person name="Richardson P."/>
        </authorList>
    </citation>
    <scope>NUCLEOTIDE SEQUENCE [LARGE SCALE GENOMIC DNA]</scope>
    <source>
        <strain evidence="6">ATCC 35319 / DSM 5812 / JCM 6584 / H10</strain>
    </source>
</reference>
<gene>
    <name evidence="4" type="primary">spoVG</name>
    <name evidence="5" type="ordered locus">Ccel_3094</name>
</gene>